<proteinExistence type="predicted"/>
<sequence>YDDGDVEIAEFDDADCEAAAPPDIPGAEDMSFRMEEGSPNNGVQAASGDIAFGEGELEDVEALSAQIAEPMEVAAPVHDEDAIVTTPVREASKAPASATPVTGMKASLKGSAVKQPVATAENILAAKDDNSISARISCANFCVVAAADLVRISREKASRVTELLDVTLDDAFALMKEFKWEELALQEVLRWLPGSDGFLINEV</sequence>
<feature type="region of interest" description="Disordered" evidence="1">
    <location>
        <begin position="10"/>
        <end position="45"/>
    </location>
</feature>
<comment type="caution">
    <text evidence="2">The sequence shown here is derived from an EMBL/GenBank/DDBJ whole genome shotgun (WGS) entry which is preliminary data.</text>
</comment>
<evidence type="ECO:0000256" key="1">
    <source>
        <dbReference type="SAM" id="MobiDB-lite"/>
    </source>
</evidence>
<organism evidence="2 3">
    <name type="scientific">Perkinsus olseni</name>
    <name type="common">Perkinsus atlanticus</name>
    <dbReference type="NCBI Taxonomy" id="32597"/>
    <lineage>
        <taxon>Eukaryota</taxon>
        <taxon>Sar</taxon>
        <taxon>Alveolata</taxon>
        <taxon>Perkinsozoa</taxon>
        <taxon>Perkinsea</taxon>
        <taxon>Perkinsida</taxon>
        <taxon>Perkinsidae</taxon>
        <taxon>Perkinsus</taxon>
    </lineage>
</organism>
<dbReference type="Proteomes" id="UP000574390">
    <property type="component" value="Unassembled WGS sequence"/>
</dbReference>
<gene>
    <name evidence="2" type="ORF">FOZ62_013542</name>
</gene>
<dbReference type="EMBL" id="JABANM010025668">
    <property type="protein sequence ID" value="KAF4714226.1"/>
    <property type="molecule type" value="Genomic_DNA"/>
</dbReference>
<reference evidence="2 3" key="1">
    <citation type="submission" date="2020-04" db="EMBL/GenBank/DDBJ databases">
        <title>Perkinsus olseni comparative genomics.</title>
        <authorList>
            <person name="Bogema D.R."/>
        </authorList>
    </citation>
    <scope>NUCLEOTIDE SEQUENCE [LARGE SCALE GENOMIC DNA]</scope>
    <source>
        <strain evidence="2">ATCC PRA-205</strain>
    </source>
</reference>
<feature type="non-terminal residue" evidence="2">
    <location>
        <position position="203"/>
    </location>
</feature>
<protein>
    <submittedName>
        <fullName evidence="2">Uncharacterized protein</fullName>
    </submittedName>
</protein>
<dbReference type="AlphaFoldDB" id="A0A7J6R2U6"/>
<evidence type="ECO:0000313" key="2">
    <source>
        <dbReference type="EMBL" id="KAF4714226.1"/>
    </source>
</evidence>
<evidence type="ECO:0000313" key="3">
    <source>
        <dbReference type="Proteomes" id="UP000574390"/>
    </source>
</evidence>
<accession>A0A7J6R2U6</accession>
<name>A0A7J6R2U6_PEROL</name>